<keyword evidence="2" id="KW-1185">Reference proteome</keyword>
<comment type="caution">
    <text evidence="1">The sequence shown here is derived from an EMBL/GenBank/DDBJ whole genome shotgun (WGS) entry which is preliminary data.</text>
</comment>
<proteinExistence type="predicted"/>
<name>A0A640UYR1_9ACTN</name>
<accession>A0A640UYR1</accession>
<dbReference type="AlphaFoldDB" id="A0A640UYR1"/>
<dbReference type="Proteomes" id="UP000431826">
    <property type="component" value="Unassembled WGS sequence"/>
</dbReference>
<reference evidence="1 2" key="1">
    <citation type="submission" date="2019-12" db="EMBL/GenBank/DDBJ databases">
        <title>Whole genome shotgun sequence of Streptomyces tubercidicus NBRC 13090.</title>
        <authorList>
            <person name="Ichikawa N."/>
            <person name="Kimura A."/>
            <person name="Kitahashi Y."/>
            <person name="Komaki H."/>
            <person name="Tamura T."/>
        </authorList>
    </citation>
    <scope>NUCLEOTIDE SEQUENCE [LARGE SCALE GENOMIC DNA]</scope>
    <source>
        <strain evidence="1 2">NBRC 13090</strain>
    </source>
</reference>
<gene>
    <name evidence="1" type="ORF">Stube_52500</name>
</gene>
<protein>
    <submittedName>
        <fullName evidence="1">Uncharacterized protein</fullName>
    </submittedName>
</protein>
<evidence type="ECO:0000313" key="2">
    <source>
        <dbReference type="Proteomes" id="UP000431826"/>
    </source>
</evidence>
<dbReference type="EMBL" id="BLIR01000003">
    <property type="protein sequence ID" value="GFE40577.1"/>
    <property type="molecule type" value="Genomic_DNA"/>
</dbReference>
<organism evidence="1 2">
    <name type="scientific">Streptomyces tubercidicus</name>
    <dbReference type="NCBI Taxonomy" id="47759"/>
    <lineage>
        <taxon>Bacteria</taxon>
        <taxon>Bacillati</taxon>
        <taxon>Actinomycetota</taxon>
        <taxon>Actinomycetes</taxon>
        <taxon>Kitasatosporales</taxon>
        <taxon>Streptomycetaceae</taxon>
        <taxon>Streptomyces</taxon>
    </lineage>
</organism>
<sequence>MCLGVGEEGEAGGWGRCGCRAGEWGAGSELVCWCRLLVLPVGGVRTCQLLWAGVVRECGRAGGAREAGSGRFRTGGMGAGVWEGRGGGLALVWGRAVRTVGLDIHLRWRELRWRE</sequence>
<evidence type="ECO:0000313" key="1">
    <source>
        <dbReference type="EMBL" id="GFE40577.1"/>
    </source>
</evidence>